<keyword evidence="2" id="KW-1185">Reference proteome</keyword>
<accession>A0ABR4EAG3</accession>
<evidence type="ECO:0000313" key="1">
    <source>
        <dbReference type="EMBL" id="KAL2279440.1"/>
    </source>
</evidence>
<dbReference type="EMBL" id="JBAWTH010000075">
    <property type="protein sequence ID" value="KAL2279440.1"/>
    <property type="molecule type" value="Genomic_DNA"/>
</dbReference>
<proteinExistence type="predicted"/>
<dbReference type="Proteomes" id="UP001600888">
    <property type="component" value="Unassembled WGS sequence"/>
</dbReference>
<gene>
    <name evidence="1" type="ORF">FJTKL_13341</name>
</gene>
<evidence type="ECO:0000313" key="2">
    <source>
        <dbReference type="Proteomes" id="UP001600888"/>
    </source>
</evidence>
<organism evidence="1 2">
    <name type="scientific">Diaporthe vaccinii</name>
    <dbReference type="NCBI Taxonomy" id="105482"/>
    <lineage>
        <taxon>Eukaryota</taxon>
        <taxon>Fungi</taxon>
        <taxon>Dikarya</taxon>
        <taxon>Ascomycota</taxon>
        <taxon>Pezizomycotina</taxon>
        <taxon>Sordariomycetes</taxon>
        <taxon>Sordariomycetidae</taxon>
        <taxon>Diaporthales</taxon>
        <taxon>Diaporthaceae</taxon>
        <taxon>Diaporthe</taxon>
        <taxon>Diaporthe eres species complex</taxon>
    </lineage>
</organism>
<sequence>MSNREVNSPDFLAGARTSRALLMEPQSAPKCEKWDSRLVLVMNILLFWVSVLLEEDTTADTILATGHHIRQKG</sequence>
<protein>
    <submittedName>
        <fullName evidence="1">Uncharacterized protein</fullName>
    </submittedName>
</protein>
<name>A0ABR4EAG3_9PEZI</name>
<reference evidence="1 2" key="1">
    <citation type="submission" date="2024-03" db="EMBL/GenBank/DDBJ databases">
        <title>A high-quality draft genome sequence of Diaporthe vaccinii, a causative agent of upright dieback and viscid rot disease in cranberry plants.</title>
        <authorList>
            <person name="Sarrasin M."/>
            <person name="Lang B.F."/>
            <person name="Burger G."/>
        </authorList>
    </citation>
    <scope>NUCLEOTIDE SEQUENCE [LARGE SCALE GENOMIC DNA]</scope>
    <source>
        <strain evidence="1 2">IS7</strain>
    </source>
</reference>
<comment type="caution">
    <text evidence="1">The sequence shown here is derived from an EMBL/GenBank/DDBJ whole genome shotgun (WGS) entry which is preliminary data.</text>
</comment>